<dbReference type="GO" id="GO:0009401">
    <property type="term" value="P:phosphoenolpyruvate-dependent sugar phosphotransferase system"/>
    <property type="evidence" value="ECO:0007669"/>
    <property type="project" value="UniProtKB-KW"/>
</dbReference>
<evidence type="ECO:0000313" key="10">
    <source>
        <dbReference type="Proteomes" id="UP000013782"/>
    </source>
</evidence>
<evidence type="ECO:0000256" key="5">
    <source>
        <dbReference type="ARBA" id="ARBA00022679"/>
    </source>
</evidence>
<keyword evidence="7" id="KW-0418">Kinase</keyword>
<evidence type="ECO:0000256" key="1">
    <source>
        <dbReference type="ARBA" id="ARBA00004496"/>
    </source>
</evidence>
<dbReference type="PROSITE" id="PS51101">
    <property type="entry name" value="PTS_EIIB_TYPE_4"/>
    <property type="match status" value="1"/>
</dbReference>
<evidence type="ECO:0000256" key="2">
    <source>
        <dbReference type="ARBA" id="ARBA00022448"/>
    </source>
</evidence>
<dbReference type="Proteomes" id="UP000013782">
    <property type="component" value="Unassembled WGS sequence"/>
</dbReference>
<evidence type="ECO:0000256" key="4">
    <source>
        <dbReference type="ARBA" id="ARBA00022597"/>
    </source>
</evidence>
<dbReference type="Pfam" id="PF03830">
    <property type="entry name" value="PTSIIB_sorb"/>
    <property type="match status" value="1"/>
</dbReference>
<dbReference type="PATRIC" id="fig|1158607.3.peg.1509"/>
<dbReference type="GO" id="GO:0016301">
    <property type="term" value="F:kinase activity"/>
    <property type="evidence" value="ECO:0007669"/>
    <property type="project" value="UniProtKB-KW"/>
</dbReference>
<evidence type="ECO:0000313" key="9">
    <source>
        <dbReference type="EMBL" id="EOH95560.1"/>
    </source>
</evidence>
<sequence length="162" mass="18169">MSNIKLSRVDNRYIHGQVNARLIKEYNITKVLMISDINAKDPFMSTLYKSVAIGYTVDILGIEDAVEAWNSGVYQTENMMLLWGNIKDAYDTLQAGLKFDFIALANIPGEVGAVQVNASCYISEKEADYLRSMNDEGVEIYFQAMPSLPKTTLEKALQITKL</sequence>
<dbReference type="GO" id="GO:0005737">
    <property type="term" value="C:cytoplasm"/>
    <property type="evidence" value="ECO:0007669"/>
    <property type="project" value="UniProtKB-SubCell"/>
</dbReference>
<dbReference type="RefSeq" id="WP_010756547.1">
    <property type="nucleotide sequence ID" value="NZ_ASWD01000002.1"/>
</dbReference>
<dbReference type="SUPFAM" id="SSF52728">
    <property type="entry name" value="PTS IIb component"/>
    <property type="match status" value="1"/>
</dbReference>
<organism evidence="9 10">
    <name type="scientific">Enterococcus pallens ATCC BAA-351</name>
    <dbReference type="NCBI Taxonomy" id="1158607"/>
    <lineage>
        <taxon>Bacteria</taxon>
        <taxon>Bacillati</taxon>
        <taxon>Bacillota</taxon>
        <taxon>Bacilli</taxon>
        <taxon>Lactobacillales</taxon>
        <taxon>Enterococcaceae</taxon>
        <taxon>Enterococcus</taxon>
    </lineage>
</organism>
<dbReference type="STRING" id="160454.RV10_GL001294"/>
<keyword evidence="2" id="KW-0813">Transport</keyword>
<accession>R2SK56</accession>
<comment type="subcellular location">
    <subcellularLocation>
        <location evidence="1">Cytoplasm</location>
    </subcellularLocation>
</comment>
<evidence type="ECO:0000259" key="8">
    <source>
        <dbReference type="PROSITE" id="PS51101"/>
    </source>
</evidence>
<name>R2SK56_9ENTE</name>
<protein>
    <recommendedName>
        <fullName evidence="8">PTS EIIB type-4 domain-containing protein</fullName>
    </recommendedName>
</protein>
<comment type="caution">
    <text evidence="9">The sequence shown here is derived from an EMBL/GenBank/DDBJ whole genome shotgun (WGS) entry which is preliminary data.</text>
</comment>
<keyword evidence="3" id="KW-0963">Cytoplasm</keyword>
<dbReference type="Gene3D" id="3.40.35.10">
    <property type="entry name" value="Phosphotransferase system, sorbose subfamily IIB component"/>
    <property type="match status" value="1"/>
</dbReference>
<dbReference type="AlphaFoldDB" id="R2SK56"/>
<gene>
    <name evidence="9" type="ORF">UAU_01522</name>
</gene>
<feature type="domain" description="PTS EIIB type-4" evidence="8">
    <location>
        <begin position="1"/>
        <end position="162"/>
    </location>
</feature>
<dbReference type="eggNOG" id="COG3444">
    <property type="taxonomic scope" value="Bacteria"/>
</dbReference>
<keyword evidence="10" id="KW-1185">Reference proteome</keyword>
<dbReference type="OrthoDB" id="9788818at2"/>
<dbReference type="InterPro" id="IPR036667">
    <property type="entry name" value="PTS_IIB_sorbose-sp_sf"/>
</dbReference>
<evidence type="ECO:0000256" key="6">
    <source>
        <dbReference type="ARBA" id="ARBA00022683"/>
    </source>
</evidence>
<dbReference type="InterPro" id="IPR004720">
    <property type="entry name" value="PTS_IIB_sorbose-sp"/>
</dbReference>
<dbReference type="GO" id="GO:0008982">
    <property type="term" value="F:protein-N(PI)-phosphohistidine-sugar phosphotransferase activity"/>
    <property type="evidence" value="ECO:0007669"/>
    <property type="project" value="InterPro"/>
</dbReference>
<proteinExistence type="predicted"/>
<reference evidence="9 10" key="1">
    <citation type="submission" date="2013-02" db="EMBL/GenBank/DDBJ databases">
        <title>The Genome Sequence of Enterococcus pallens BAA-351.</title>
        <authorList>
            <consortium name="The Broad Institute Genome Sequencing Platform"/>
            <consortium name="The Broad Institute Genome Sequencing Center for Infectious Disease"/>
            <person name="Earl A.M."/>
            <person name="Gilmore M.S."/>
            <person name="Lebreton F."/>
            <person name="Walker B."/>
            <person name="Young S.K."/>
            <person name="Zeng Q."/>
            <person name="Gargeya S."/>
            <person name="Fitzgerald M."/>
            <person name="Haas B."/>
            <person name="Abouelleil A."/>
            <person name="Alvarado L."/>
            <person name="Arachchi H.M."/>
            <person name="Berlin A.M."/>
            <person name="Chapman S.B."/>
            <person name="Dewar J."/>
            <person name="Goldberg J."/>
            <person name="Griggs A."/>
            <person name="Gujja S."/>
            <person name="Hansen M."/>
            <person name="Howarth C."/>
            <person name="Imamovic A."/>
            <person name="Larimer J."/>
            <person name="McCowan C."/>
            <person name="Murphy C."/>
            <person name="Neiman D."/>
            <person name="Pearson M."/>
            <person name="Priest M."/>
            <person name="Roberts A."/>
            <person name="Saif S."/>
            <person name="Shea T."/>
            <person name="Sisk P."/>
            <person name="Sykes S."/>
            <person name="Wortman J."/>
            <person name="Nusbaum C."/>
            <person name="Birren B."/>
        </authorList>
    </citation>
    <scope>NUCLEOTIDE SEQUENCE [LARGE SCALE GENOMIC DNA]</scope>
    <source>
        <strain evidence="9 10">ATCC BAA-351</strain>
    </source>
</reference>
<evidence type="ECO:0000256" key="3">
    <source>
        <dbReference type="ARBA" id="ARBA00022490"/>
    </source>
</evidence>
<dbReference type="EMBL" id="AJAQ01000011">
    <property type="protein sequence ID" value="EOH95560.1"/>
    <property type="molecule type" value="Genomic_DNA"/>
</dbReference>
<dbReference type="HOGENOM" id="CLU_116175_0_0_9"/>
<keyword evidence="6" id="KW-0598">Phosphotransferase system</keyword>
<evidence type="ECO:0000256" key="7">
    <source>
        <dbReference type="ARBA" id="ARBA00022777"/>
    </source>
</evidence>
<keyword evidence="5" id="KW-0808">Transferase</keyword>
<keyword evidence="4" id="KW-0762">Sugar transport</keyword>